<reference evidence="10" key="1">
    <citation type="journal article" date="2020" name="Stud. Mycol.">
        <title>101 Dothideomycetes genomes: a test case for predicting lifestyles and emergence of pathogens.</title>
        <authorList>
            <person name="Haridas S."/>
            <person name="Albert R."/>
            <person name="Binder M."/>
            <person name="Bloem J."/>
            <person name="Labutti K."/>
            <person name="Salamov A."/>
            <person name="Andreopoulos B."/>
            <person name="Baker S."/>
            <person name="Barry K."/>
            <person name="Bills G."/>
            <person name="Bluhm B."/>
            <person name="Cannon C."/>
            <person name="Castanera R."/>
            <person name="Culley D."/>
            <person name="Daum C."/>
            <person name="Ezra D."/>
            <person name="Gonzalez J."/>
            <person name="Henrissat B."/>
            <person name="Kuo A."/>
            <person name="Liang C."/>
            <person name="Lipzen A."/>
            <person name="Lutzoni F."/>
            <person name="Magnuson J."/>
            <person name="Mondo S."/>
            <person name="Nolan M."/>
            <person name="Ohm R."/>
            <person name="Pangilinan J."/>
            <person name="Park H.-J."/>
            <person name="Ramirez L."/>
            <person name="Alfaro M."/>
            <person name="Sun H."/>
            <person name="Tritt A."/>
            <person name="Yoshinaga Y."/>
            <person name="Zwiers L.-H."/>
            <person name="Turgeon B."/>
            <person name="Goodwin S."/>
            <person name="Spatafora J."/>
            <person name="Crous P."/>
            <person name="Grigoriev I."/>
        </authorList>
    </citation>
    <scope>NUCLEOTIDE SEQUENCE</scope>
    <source>
        <strain evidence="10">CBS 116435</strain>
    </source>
</reference>
<dbReference type="Proteomes" id="UP000799441">
    <property type="component" value="Unassembled WGS sequence"/>
</dbReference>
<dbReference type="GO" id="GO:0016579">
    <property type="term" value="P:protein deubiquitination"/>
    <property type="evidence" value="ECO:0007669"/>
    <property type="project" value="InterPro"/>
</dbReference>
<dbReference type="InterPro" id="IPR001394">
    <property type="entry name" value="Peptidase_C19_UCH"/>
</dbReference>
<keyword evidence="5" id="KW-0833">Ubl conjugation pathway</keyword>
<dbReference type="GO" id="GO:0005634">
    <property type="term" value="C:nucleus"/>
    <property type="evidence" value="ECO:0007669"/>
    <property type="project" value="TreeGrafter"/>
</dbReference>
<dbReference type="CDD" id="cd02662">
    <property type="entry name" value="Peptidase_C19F"/>
    <property type="match status" value="1"/>
</dbReference>
<dbReference type="PROSITE" id="PS50235">
    <property type="entry name" value="USP_3"/>
    <property type="match status" value="1"/>
</dbReference>
<feature type="compositionally biased region" description="Polar residues" evidence="8">
    <location>
        <begin position="631"/>
        <end position="642"/>
    </location>
</feature>
<evidence type="ECO:0000256" key="7">
    <source>
        <dbReference type="ARBA" id="ARBA00022807"/>
    </source>
</evidence>
<dbReference type="PANTHER" id="PTHR24006:SF888">
    <property type="entry name" value="UBIQUITIN CARBOXYL-TERMINAL HYDROLASE 30"/>
    <property type="match status" value="1"/>
</dbReference>
<evidence type="ECO:0000313" key="10">
    <source>
        <dbReference type="EMBL" id="KAF2718126.1"/>
    </source>
</evidence>
<dbReference type="PROSITE" id="PS00973">
    <property type="entry name" value="USP_2"/>
    <property type="match status" value="1"/>
</dbReference>
<comment type="catalytic activity">
    <reaction evidence="1">
        <text>Thiol-dependent hydrolysis of ester, thioester, amide, peptide and isopeptide bonds formed by the C-terminal Gly of ubiquitin (a 76-residue protein attached to proteins as an intracellular targeting signal).</text>
        <dbReference type="EC" id="3.4.19.12"/>
    </reaction>
</comment>
<comment type="similarity">
    <text evidence="2">Belongs to the peptidase C19 family.</text>
</comment>
<dbReference type="SUPFAM" id="SSF54001">
    <property type="entry name" value="Cysteine proteinases"/>
    <property type="match status" value="1"/>
</dbReference>
<dbReference type="GO" id="GO:0004843">
    <property type="term" value="F:cysteine-type deubiquitinase activity"/>
    <property type="evidence" value="ECO:0007669"/>
    <property type="project" value="UniProtKB-EC"/>
</dbReference>
<gene>
    <name evidence="10" type="ORF">K431DRAFT_340919</name>
</gene>
<keyword evidence="6" id="KW-0378">Hydrolase</keyword>
<keyword evidence="4" id="KW-0645">Protease</keyword>
<dbReference type="EC" id="3.4.19.12" evidence="3"/>
<evidence type="ECO:0000256" key="6">
    <source>
        <dbReference type="ARBA" id="ARBA00022801"/>
    </source>
</evidence>
<dbReference type="InterPro" id="IPR018200">
    <property type="entry name" value="USP_CS"/>
</dbReference>
<sequence length="698" mass="76059">MGNRDMLHQPNSSSSSWLDLPVLSLTEISWNVLVYAIPASWLLDRAERQELEASSKQPQMHAAKSEALRKMLGLGTGSLLGSVPLNAGDGMVRRVSMGAREWASLARRTSSMSLNGKAASMGDAPPGLGNWDNSCYQNSVLQGLSALPALREYLAKETLWEGGEAASSTRASLAELIGRLHGSAENGKTLWTPAKLKSMASWQQQDAQEYFSKIVDELDKEVAKLIEARRRKDSLVDVVGDAKVQEVDGEAVKDEKSTGPQNPLEGLLAQRVACTRCGFSEGLSMIPFNCLTVPLGYGSGYDLSECLDEYTKLENISDVECAKCTLLATEKQLRKMVGNVNPNAVLPTPEATPEPDTRDNSLINKAKAVLSLPPEVRLQIMQRLQAVETALEEDNFDDKILVEKCQISKKARVSSTKTRQAVIGRAPQNLVIHVNRSMFDEFTGAQRKNYAALRYPLLLRLGDWTLGASQGGDKPQQWCMDATKSILSQSSRGSDAGPTYRLQAVVTHFGRHENGHYVAYRRHPRMVGDDLAVVDEEHEMDIAADSADHAISDNSGDKWWRLSDEDVTAVSEQHLLNQGGVFMLFYEREDEQLEVLPAQTGTATAYEGETHAANSLPEGLVEADASPEASLPSTPGDQPSPVSETTSTESLPIDTNPDNPPVSPILVPQRAPTMRTSIVRPAVSQGHFSSGLRPMAAT</sequence>
<evidence type="ECO:0000256" key="1">
    <source>
        <dbReference type="ARBA" id="ARBA00000707"/>
    </source>
</evidence>
<evidence type="ECO:0000259" key="9">
    <source>
        <dbReference type="PROSITE" id="PS50235"/>
    </source>
</evidence>
<name>A0A9P4UM95_9PEZI</name>
<evidence type="ECO:0000313" key="11">
    <source>
        <dbReference type="Proteomes" id="UP000799441"/>
    </source>
</evidence>
<comment type="caution">
    <text evidence="10">The sequence shown here is derived from an EMBL/GenBank/DDBJ whole genome shotgun (WGS) entry which is preliminary data.</text>
</comment>
<accession>A0A9P4UM95</accession>
<dbReference type="Gene3D" id="3.90.70.10">
    <property type="entry name" value="Cysteine proteinases"/>
    <property type="match status" value="2"/>
</dbReference>
<feature type="domain" description="USP" evidence="9">
    <location>
        <begin position="126"/>
        <end position="589"/>
    </location>
</feature>
<protein>
    <recommendedName>
        <fullName evidence="3">ubiquitinyl hydrolase 1</fullName>
        <ecNumber evidence="3">3.4.19.12</ecNumber>
    </recommendedName>
</protein>
<dbReference type="OrthoDB" id="2020758at2759"/>
<proteinExistence type="inferred from homology"/>
<dbReference type="AlphaFoldDB" id="A0A9P4UM95"/>
<dbReference type="GO" id="GO:0006508">
    <property type="term" value="P:proteolysis"/>
    <property type="evidence" value="ECO:0007669"/>
    <property type="project" value="UniProtKB-KW"/>
</dbReference>
<dbReference type="InterPro" id="IPR050164">
    <property type="entry name" value="Peptidase_C19"/>
</dbReference>
<evidence type="ECO:0000256" key="8">
    <source>
        <dbReference type="SAM" id="MobiDB-lite"/>
    </source>
</evidence>
<organism evidence="10 11">
    <name type="scientific">Polychaeton citri CBS 116435</name>
    <dbReference type="NCBI Taxonomy" id="1314669"/>
    <lineage>
        <taxon>Eukaryota</taxon>
        <taxon>Fungi</taxon>
        <taxon>Dikarya</taxon>
        <taxon>Ascomycota</taxon>
        <taxon>Pezizomycotina</taxon>
        <taxon>Dothideomycetes</taxon>
        <taxon>Dothideomycetidae</taxon>
        <taxon>Capnodiales</taxon>
        <taxon>Capnodiaceae</taxon>
        <taxon>Polychaeton</taxon>
    </lineage>
</organism>
<dbReference type="InterPro" id="IPR028889">
    <property type="entry name" value="USP"/>
</dbReference>
<dbReference type="GO" id="GO:0005829">
    <property type="term" value="C:cytosol"/>
    <property type="evidence" value="ECO:0007669"/>
    <property type="project" value="TreeGrafter"/>
</dbReference>
<dbReference type="Pfam" id="PF00443">
    <property type="entry name" value="UCH"/>
    <property type="match status" value="1"/>
</dbReference>
<evidence type="ECO:0000256" key="2">
    <source>
        <dbReference type="ARBA" id="ARBA00009085"/>
    </source>
</evidence>
<evidence type="ECO:0000256" key="3">
    <source>
        <dbReference type="ARBA" id="ARBA00012759"/>
    </source>
</evidence>
<dbReference type="PANTHER" id="PTHR24006">
    <property type="entry name" value="UBIQUITIN CARBOXYL-TERMINAL HYDROLASE"/>
    <property type="match status" value="1"/>
</dbReference>
<dbReference type="EMBL" id="MU003830">
    <property type="protein sequence ID" value="KAF2718126.1"/>
    <property type="molecule type" value="Genomic_DNA"/>
</dbReference>
<evidence type="ECO:0000256" key="5">
    <source>
        <dbReference type="ARBA" id="ARBA00022786"/>
    </source>
</evidence>
<keyword evidence="7" id="KW-0788">Thiol protease</keyword>
<dbReference type="InterPro" id="IPR038765">
    <property type="entry name" value="Papain-like_cys_pep_sf"/>
</dbReference>
<keyword evidence="11" id="KW-1185">Reference proteome</keyword>
<evidence type="ECO:0000256" key="4">
    <source>
        <dbReference type="ARBA" id="ARBA00022670"/>
    </source>
</evidence>
<feature type="region of interest" description="Disordered" evidence="8">
    <location>
        <begin position="622"/>
        <end position="698"/>
    </location>
</feature>